<proteinExistence type="predicted"/>
<evidence type="ECO:0000256" key="3">
    <source>
        <dbReference type="PIRSR" id="PIRSR617939-1"/>
    </source>
</evidence>
<dbReference type="AlphaFoldDB" id="A0A9P0D2N6"/>
<feature type="binding site" evidence="4">
    <location>
        <begin position="8"/>
        <end position="13"/>
    </location>
    <ligand>
        <name>substrate</name>
    </ligand>
</feature>
<gene>
    <name evidence="5" type="ORF">PSYICH_LOCUS11883</name>
</gene>
<organism evidence="5 6">
    <name type="scientific">Psylliodes chrysocephalus</name>
    <dbReference type="NCBI Taxonomy" id="3402493"/>
    <lineage>
        <taxon>Eukaryota</taxon>
        <taxon>Metazoa</taxon>
        <taxon>Ecdysozoa</taxon>
        <taxon>Arthropoda</taxon>
        <taxon>Hexapoda</taxon>
        <taxon>Insecta</taxon>
        <taxon>Pterygota</taxon>
        <taxon>Neoptera</taxon>
        <taxon>Endopterygota</taxon>
        <taxon>Coleoptera</taxon>
        <taxon>Polyphaga</taxon>
        <taxon>Cucujiformia</taxon>
        <taxon>Chrysomeloidea</taxon>
        <taxon>Chrysomelidae</taxon>
        <taxon>Galerucinae</taxon>
        <taxon>Alticini</taxon>
        <taxon>Psylliodes</taxon>
    </lineage>
</organism>
<evidence type="ECO:0000256" key="1">
    <source>
        <dbReference type="ARBA" id="ARBA00012346"/>
    </source>
</evidence>
<dbReference type="InterPro" id="IPR013024">
    <property type="entry name" value="GGCT-like"/>
</dbReference>
<feature type="active site" description="Proton acceptor" evidence="3">
    <location>
        <position position="83"/>
    </location>
</feature>
<keyword evidence="6" id="KW-1185">Reference proteome</keyword>
<dbReference type="EMBL" id="OV651818">
    <property type="protein sequence ID" value="CAH1112815.1"/>
    <property type="molecule type" value="Genomic_DNA"/>
</dbReference>
<dbReference type="GO" id="GO:0003839">
    <property type="term" value="F:gamma-glutamylcyclotransferase activity"/>
    <property type="evidence" value="ECO:0007669"/>
    <property type="project" value="UniProtKB-EC"/>
</dbReference>
<dbReference type="InterPro" id="IPR017939">
    <property type="entry name" value="G-Glutamylcylcotransferase"/>
</dbReference>
<dbReference type="PANTHER" id="PTHR12935:SF0">
    <property type="entry name" value="GAMMA-GLUTAMYLCYCLOTRANSFERASE"/>
    <property type="match status" value="1"/>
</dbReference>
<dbReference type="SUPFAM" id="SSF110857">
    <property type="entry name" value="Gamma-glutamyl cyclotransferase-like"/>
    <property type="match status" value="1"/>
</dbReference>
<feature type="binding site" evidence="4">
    <location>
        <position position="134"/>
    </location>
    <ligand>
        <name>substrate</name>
    </ligand>
</feature>
<accession>A0A9P0D2N6</accession>
<dbReference type="EC" id="4.3.2.9" evidence="1"/>
<dbReference type="CDD" id="cd06661">
    <property type="entry name" value="GGCT_like"/>
    <property type="match status" value="1"/>
</dbReference>
<sequence>MSSNCICYFAYGSNLLAKRMHLLNPNAVRYGKAILKDYSLTFGGYASFWGGSPADIKHKVGHNVWGALWEIKLDDLSNLDEQEGVHENFYYPLSVEIETSNGTKLKCRTYQQVQRFEYINLTKLPDVRKPSKSYLNTIIKGAEETGLPTDYLHFLKAIPTNDSEIIPEFLKC</sequence>
<evidence type="ECO:0000313" key="5">
    <source>
        <dbReference type="EMBL" id="CAH1112815.1"/>
    </source>
</evidence>
<dbReference type="PANTHER" id="PTHR12935">
    <property type="entry name" value="GAMMA-GLUTAMYLCYCLOTRANSFERASE"/>
    <property type="match status" value="1"/>
</dbReference>
<protein>
    <recommendedName>
        <fullName evidence="1">gamma-glutamylcyclotransferase</fullName>
        <ecNumber evidence="1">4.3.2.9</ecNumber>
    </recommendedName>
</protein>
<evidence type="ECO:0000256" key="2">
    <source>
        <dbReference type="ARBA" id="ARBA00023239"/>
    </source>
</evidence>
<dbReference type="Pfam" id="PF13772">
    <property type="entry name" value="AIG2_2"/>
    <property type="match status" value="1"/>
</dbReference>
<evidence type="ECO:0000313" key="6">
    <source>
        <dbReference type="Proteomes" id="UP001153636"/>
    </source>
</evidence>
<reference evidence="5" key="1">
    <citation type="submission" date="2022-01" db="EMBL/GenBank/DDBJ databases">
        <authorList>
            <person name="King R."/>
        </authorList>
    </citation>
    <scope>NUCLEOTIDE SEQUENCE</scope>
</reference>
<dbReference type="OrthoDB" id="2924818at2759"/>
<dbReference type="Gene3D" id="3.10.490.10">
    <property type="entry name" value="Gamma-glutamyl cyclotransferase-like"/>
    <property type="match status" value="1"/>
</dbReference>
<evidence type="ECO:0000256" key="4">
    <source>
        <dbReference type="PIRSR" id="PIRSR617939-2"/>
    </source>
</evidence>
<dbReference type="Proteomes" id="UP001153636">
    <property type="component" value="Chromosome 6"/>
</dbReference>
<keyword evidence="2" id="KW-0456">Lyase</keyword>
<dbReference type="InterPro" id="IPR036568">
    <property type="entry name" value="GGCT-like_sf"/>
</dbReference>
<name>A0A9P0D2N6_9CUCU</name>